<keyword evidence="7" id="KW-0175">Coiled coil</keyword>
<evidence type="ECO:0000256" key="1">
    <source>
        <dbReference type="ARBA" id="ARBA00011982"/>
    </source>
</evidence>
<dbReference type="InterPro" id="IPR058192">
    <property type="entry name" value="WHD_ROQ1-like"/>
</dbReference>
<gene>
    <name evidence="9" type="ORF">RCOM_1382630</name>
</gene>
<dbReference type="EMBL" id="EQ973887">
    <property type="protein sequence ID" value="EEF40295.1"/>
    <property type="molecule type" value="Genomic_DNA"/>
</dbReference>
<accession>B9S7X9</accession>
<dbReference type="InterPro" id="IPR044974">
    <property type="entry name" value="Disease_R_plants"/>
</dbReference>
<dbReference type="PANTHER" id="PTHR11017:SF357">
    <property type="entry name" value="ADP-RIBOSYL CYCLASE_CYCLIC ADP-RIBOSE HYDROLASE"/>
    <property type="match status" value="1"/>
</dbReference>
<feature type="domain" description="TIR" evidence="8">
    <location>
        <begin position="4"/>
        <end position="132"/>
    </location>
</feature>
<dbReference type="PRINTS" id="PR00364">
    <property type="entry name" value="DISEASERSIST"/>
</dbReference>
<evidence type="ECO:0000256" key="3">
    <source>
        <dbReference type="ARBA" id="ARBA00022801"/>
    </source>
</evidence>
<dbReference type="SMART" id="SM00255">
    <property type="entry name" value="TIR"/>
    <property type="match status" value="1"/>
</dbReference>
<dbReference type="SUPFAM" id="SSF46785">
    <property type="entry name" value="Winged helix' DNA-binding domain"/>
    <property type="match status" value="1"/>
</dbReference>
<dbReference type="InterPro" id="IPR027417">
    <property type="entry name" value="P-loop_NTPase"/>
</dbReference>
<dbReference type="InParanoid" id="B9S7X9"/>
<dbReference type="GO" id="GO:0007165">
    <property type="term" value="P:signal transduction"/>
    <property type="evidence" value="ECO:0007669"/>
    <property type="project" value="InterPro"/>
</dbReference>
<dbReference type="InterPro" id="IPR035897">
    <property type="entry name" value="Toll_tir_struct_dom_sf"/>
</dbReference>
<dbReference type="GO" id="GO:0006952">
    <property type="term" value="P:defense response"/>
    <property type="evidence" value="ECO:0007669"/>
    <property type="project" value="UniProtKB-KW"/>
</dbReference>
<dbReference type="AlphaFoldDB" id="B9S7X9"/>
<dbReference type="InterPro" id="IPR042197">
    <property type="entry name" value="Apaf_helical"/>
</dbReference>
<name>B9S7X9_RICCO</name>
<evidence type="ECO:0000259" key="8">
    <source>
        <dbReference type="PROSITE" id="PS50104"/>
    </source>
</evidence>
<evidence type="ECO:0000313" key="10">
    <source>
        <dbReference type="Proteomes" id="UP000008311"/>
    </source>
</evidence>
<keyword evidence="2" id="KW-0677">Repeat</keyword>
<dbReference type="GO" id="GO:0061809">
    <property type="term" value="F:NAD+ nucleosidase activity, cyclic ADP-ribose generating"/>
    <property type="evidence" value="ECO:0007669"/>
    <property type="project" value="UniProtKB-EC"/>
</dbReference>
<evidence type="ECO:0000256" key="5">
    <source>
        <dbReference type="ARBA" id="ARBA00023027"/>
    </source>
</evidence>
<comment type="catalytic activity">
    <reaction evidence="6">
        <text>NAD(+) + H2O = ADP-D-ribose + nicotinamide + H(+)</text>
        <dbReference type="Rhea" id="RHEA:16301"/>
        <dbReference type="ChEBI" id="CHEBI:15377"/>
        <dbReference type="ChEBI" id="CHEBI:15378"/>
        <dbReference type="ChEBI" id="CHEBI:17154"/>
        <dbReference type="ChEBI" id="CHEBI:57540"/>
        <dbReference type="ChEBI" id="CHEBI:57967"/>
        <dbReference type="EC" id="3.2.2.6"/>
    </reaction>
    <physiologicalReaction direction="left-to-right" evidence="6">
        <dbReference type="Rhea" id="RHEA:16302"/>
    </physiologicalReaction>
</comment>
<evidence type="ECO:0000313" key="9">
    <source>
        <dbReference type="EMBL" id="EEF40295.1"/>
    </source>
</evidence>
<organism evidence="9 10">
    <name type="scientific">Ricinus communis</name>
    <name type="common">Castor bean</name>
    <dbReference type="NCBI Taxonomy" id="3988"/>
    <lineage>
        <taxon>Eukaryota</taxon>
        <taxon>Viridiplantae</taxon>
        <taxon>Streptophyta</taxon>
        <taxon>Embryophyta</taxon>
        <taxon>Tracheophyta</taxon>
        <taxon>Spermatophyta</taxon>
        <taxon>Magnoliopsida</taxon>
        <taxon>eudicotyledons</taxon>
        <taxon>Gunneridae</taxon>
        <taxon>Pentapetalae</taxon>
        <taxon>rosids</taxon>
        <taxon>fabids</taxon>
        <taxon>Malpighiales</taxon>
        <taxon>Euphorbiaceae</taxon>
        <taxon>Acalyphoideae</taxon>
        <taxon>Acalypheae</taxon>
        <taxon>Ricinus</taxon>
    </lineage>
</organism>
<dbReference type="InterPro" id="IPR036390">
    <property type="entry name" value="WH_DNA-bd_sf"/>
</dbReference>
<dbReference type="Proteomes" id="UP000008311">
    <property type="component" value="Unassembled WGS sequence"/>
</dbReference>
<sequence length="515" mass="58721">MNLKKYDVFISFRGADIRDGFLSHLYKSLCRNQVHAFVDENLDRGEDITSSLLEIIEQSYVSVVIFSENYAFSPWCLDELVKILECKTTMAQIVLPVFYRVDPIHVQQLTGCFGDAIAKHREEFKNSLRKVETWCQALKETTGMAGLVSQNIKYVRVVGIWGMGGIGKTTVAVKVFDQVSGQFTSRCFFGDVRENLEKFTPDCLQRELLFQVLGKEISNAGMPIMLSSSIRKMLSRRKVLIVLDDVSDLKQIELLIGKHTSYGPRSRIIMTSRDKQLLQNAGAEIYEVEELNGSEALLLFCLHAFKQDSPKKGYMALSERAIKYAQGVPLALKVLGSNLYSRDVEEWEDELEKLKGASDEEIRKVLRISYDELCENEKEIFLDIACFLKGVDKDRAESILDVHGSRIGIRRLLDKSLISISNNELDMHDLLEQMAKDIICQEKQLGKRSRLWQATDIHNGTEAIKGISLDMSSDLELSPTAFQRMDNLRFLKFYNDSVAKPKYTFLKALSFFRMS</sequence>
<dbReference type="PANTHER" id="PTHR11017">
    <property type="entry name" value="LEUCINE-RICH REPEAT-CONTAINING PROTEIN"/>
    <property type="match status" value="1"/>
</dbReference>
<dbReference type="GO" id="GO:0043531">
    <property type="term" value="F:ADP binding"/>
    <property type="evidence" value="ECO:0007669"/>
    <property type="project" value="InterPro"/>
</dbReference>
<reference evidence="10" key="1">
    <citation type="journal article" date="2010" name="Nat. Biotechnol.">
        <title>Draft genome sequence of the oilseed species Ricinus communis.</title>
        <authorList>
            <person name="Chan A.P."/>
            <person name="Crabtree J."/>
            <person name="Zhao Q."/>
            <person name="Lorenzi H."/>
            <person name="Orvis J."/>
            <person name="Puiu D."/>
            <person name="Melake-Berhan A."/>
            <person name="Jones K.M."/>
            <person name="Redman J."/>
            <person name="Chen G."/>
            <person name="Cahoon E.B."/>
            <person name="Gedil M."/>
            <person name="Stanke M."/>
            <person name="Haas B.J."/>
            <person name="Wortman J.R."/>
            <person name="Fraser-Liggett C.M."/>
            <person name="Ravel J."/>
            <person name="Rabinowicz P.D."/>
        </authorList>
    </citation>
    <scope>NUCLEOTIDE SEQUENCE [LARGE SCALE GENOMIC DNA]</scope>
    <source>
        <strain evidence="10">cv. Hale</strain>
    </source>
</reference>
<proteinExistence type="predicted"/>
<dbReference type="Gene3D" id="3.40.50.10140">
    <property type="entry name" value="Toll/interleukin-1 receptor homology (TIR) domain"/>
    <property type="match status" value="1"/>
</dbReference>
<dbReference type="Gene3D" id="3.40.50.300">
    <property type="entry name" value="P-loop containing nucleotide triphosphate hydrolases"/>
    <property type="match status" value="1"/>
</dbReference>
<keyword evidence="5" id="KW-0520">NAD</keyword>
<protein>
    <recommendedName>
        <fullName evidence="1">ADP-ribosyl cyclase/cyclic ADP-ribose hydrolase</fullName>
        <ecNumber evidence="1">3.2.2.6</ecNumber>
    </recommendedName>
</protein>
<dbReference type="EC" id="3.2.2.6" evidence="1"/>
<dbReference type="Gene3D" id="1.10.8.430">
    <property type="entry name" value="Helical domain of apoptotic protease-activating factors"/>
    <property type="match status" value="1"/>
</dbReference>
<dbReference type="Pfam" id="PF01582">
    <property type="entry name" value="TIR"/>
    <property type="match status" value="1"/>
</dbReference>
<evidence type="ECO:0000256" key="7">
    <source>
        <dbReference type="SAM" id="Coils"/>
    </source>
</evidence>
<evidence type="ECO:0000256" key="6">
    <source>
        <dbReference type="ARBA" id="ARBA00047304"/>
    </source>
</evidence>
<dbReference type="FunFam" id="3.40.50.10140:FF:000007">
    <property type="entry name" value="Disease resistance protein (TIR-NBS-LRR class)"/>
    <property type="match status" value="1"/>
</dbReference>
<dbReference type="PROSITE" id="PS50104">
    <property type="entry name" value="TIR"/>
    <property type="match status" value="1"/>
</dbReference>
<dbReference type="Pfam" id="PF23282">
    <property type="entry name" value="WHD_ROQ1"/>
    <property type="match status" value="1"/>
</dbReference>
<dbReference type="FunFam" id="1.10.8.430:FF:000002">
    <property type="entry name" value="Disease resistance protein (TIR-NBS-LRR class)"/>
    <property type="match status" value="1"/>
</dbReference>
<dbReference type="eggNOG" id="ENOG502SI7S">
    <property type="taxonomic scope" value="Eukaryota"/>
</dbReference>
<dbReference type="InterPro" id="IPR000157">
    <property type="entry name" value="TIR_dom"/>
</dbReference>
<keyword evidence="10" id="KW-1185">Reference proteome</keyword>
<evidence type="ECO:0000256" key="4">
    <source>
        <dbReference type="ARBA" id="ARBA00022821"/>
    </source>
</evidence>
<keyword evidence="4" id="KW-0611">Plant defense</keyword>
<keyword evidence="3" id="KW-0378">Hydrolase</keyword>
<dbReference type="SUPFAM" id="SSF52540">
    <property type="entry name" value="P-loop containing nucleoside triphosphate hydrolases"/>
    <property type="match status" value="1"/>
</dbReference>
<evidence type="ECO:0000256" key="2">
    <source>
        <dbReference type="ARBA" id="ARBA00022737"/>
    </source>
</evidence>
<dbReference type="SUPFAM" id="SSF52200">
    <property type="entry name" value="Toll/Interleukin receptor TIR domain"/>
    <property type="match status" value="1"/>
</dbReference>
<feature type="coiled-coil region" evidence="7">
    <location>
        <begin position="337"/>
        <end position="364"/>
    </location>
</feature>